<gene>
    <name evidence="2" type="ORF">BRAPAZ1V2_A07P12270.2</name>
</gene>
<accession>A0A8D9M7N5</accession>
<dbReference type="EMBL" id="LS974623">
    <property type="protein sequence ID" value="CAG7901583.1"/>
    <property type="molecule type" value="Genomic_DNA"/>
</dbReference>
<reference evidence="2 3" key="1">
    <citation type="submission" date="2021-07" db="EMBL/GenBank/DDBJ databases">
        <authorList>
            <consortium name="Genoscope - CEA"/>
            <person name="William W."/>
        </authorList>
    </citation>
    <scope>NUCLEOTIDE SEQUENCE [LARGE SCALE GENOMIC DNA]</scope>
</reference>
<evidence type="ECO:0000256" key="1">
    <source>
        <dbReference type="SAM" id="Phobius"/>
    </source>
</evidence>
<protein>
    <submittedName>
        <fullName evidence="2">Uncharacterized protein</fullName>
    </submittedName>
</protein>
<sequence>MFTYYCYFKCKMVILHMFNVVFPFLCCIFWEKFFPLMWTPYGASKAPFY</sequence>
<evidence type="ECO:0000313" key="3">
    <source>
        <dbReference type="Proteomes" id="UP000694005"/>
    </source>
</evidence>
<feature type="transmembrane region" description="Helical" evidence="1">
    <location>
        <begin position="12"/>
        <end position="31"/>
    </location>
</feature>
<dbReference type="Proteomes" id="UP000694005">
    <property type="component" value="Chromosome A07"/>
</dbReference>
<dbReference type="Gramene" id="A07p12270.2_BraZ1">
    <property type="protein sequence ID" value="A07p12270.2_BraZ1.CDS"/>
    <property type="gene ID" value="A07g12270.2_BraZ1"/>
</dbReference>
<keyword evidence="1" id="KW-0812">Transmembrane</keyword>
<dbReference type="AlphaFoldDB" id="A0A8D9M7N5"/>
<keyword evidence="1" id="KW-1133">Transmembrane helix</keyword>
<keyword evidence="1" id="KW-0472">Membrane</keyword>
<name>A0A8D9M7N5_BRACM</name>
<proteinExistence type="predicted"/>
<evidence type="ECO:0000313" key="2">
    <source>
        <dbReference type="EMBL" id="CAG7901583.1"/>
    </source>
</evidence>
<organism evidence="2 3">
    <name type="scientific">Brassica campestris</name>
    <name type="common">Field mustard</name>
    <dbReference type="NCBI Taxonomy" id="3711"/>
    <lineage>
        <taxon>Eukaryota</taxon>
        <taxon>Viridiplantae</taxon>
        <taxon>Streptophyta</taxon>
        <taxon>Embryophyta</taxon>
        <taxon>Tracheophyta</taxon>
        <taxon>Spermatophyta</taxon>
        <taxon>Magnoliopsida</taxon>
        <taxon>eudicotyledons</taxon>
        <taxon>Gunneridae</taxon>
        <taxon>Pentapetalae</taxon>
        <taxon>rosids</taxon>
        <taxon>malvids</taxon>
        <taxon>Brassicales</taxon>
        <taxon>Brassicaceae</taxon>
        <taxon>Brassiceae</taxon>
        <taxon>Brassica</taxon>
    </lineage>
</organism>